<dbReference type="AlphaFoldDB" id="A0AAV9P183"/>
<dbReference type="PANTHER" id="PTHR42085:SF1">
    <property type="entry name" value="F-BOX DOMAIN-CONTAINING PROTEIN"/>
    <property type="match status" value="1"/>
</dbReference>
<dbReference type="Proteomes" id="UP001337655">
    <property type="component" value="Unassembled WGS sequence"/>
</dbReference>
<accession>A0AAV9P183</accession>
<feature type="region of interest" description="Disordered" evidence="1">
    <location>
        <begin position="255"/>
        <end position="280"/>
    </location>
</feature>
<dbReference type="PANTHER" id="PTHR42085">
    <property type="entry name" value="F-BOX DOMAIN-CONTAINING PROTEIN"/>
    <property type="match status" value="1"/>
</dbReference>
<sequence>MSHLSAVPNDPYQWRESVLSTRSLSYLSVAAAHPRSRSTSSTTYQQNHPSMRRDNTDMTDESEYSLEMTHSRDMDLNDIPELPESVARSPLFLLPREIRDRVYAFCLTAEDDRPVEWPSLFKACHLQPQLLRTCKIIHDEAAPLLYTLNNLTFHHPSDANMFVRAMASTIYAQQIQHLSLHIRAQDTRLWMPYLTSRDSKRSLEADFPCLRNLHIRFRSNKWQHSHTPEANLKTWAEDSRLDEVIDSVRNVYLPAGKETSRNERGSRPHRSAGPLRDERAFEERTNHRTPTIRLTCVHRIHPTHFTALTNPPATTAAPTNPPDLSLASNPTGVIQQTPPTLNTSEPPSPVLPNAPFTRYTPIDLRTNPIKRLHDRDLGSTAVAQTVFTERKGVLICLEINCLDPKREV</sequence>
<protein>
    <submittedName>
        <fullName evidence="2">Uncharacterized protein</fullName>
    </submittedName>
</protein>
<reference evidence="2 3" key="1">
    <citation type="submission" date="2023-08" db="EMBL/GenBank/DDBJ databases">
        <title>Black Yeasts Isolated from many extreme environments.</title>
        <authorList>
            <person name="Coleine C."/>
            <person name="Stajich J.E."/>
            <person name="Selbmann L."/>
        </authorList>
    </citation>
    <scope>NUCLEOTIDE SEQUENCE [LARGE SCALE GENOMIC DNA]</scope>
    <source>
        <strain evidence="2 3">CCFEE 5935</strain>
    </source>
</reference>
<dbReference type="InterPro" id="IPR038883">
    <property type="entry name" value="AN11006-like"/>
</dbReference>
<evidence type="ECO:0000313" key="2">
    <source>
        <dbReference type="EMBL" id="KAK5164553.1"/>
    </source>
</evidence>
<dbReference type="RefSeq" id="XP_064654801.1">
    <property type="nucleotide sequence ID" value="XM_064806985.1"/>
</dbReference>
<evidence type="ECO:0000313" key="3">
    <source>
        <dbReference type="Proteomes" id="UP001337655"/>
    </source>
</evidence>
<proteinExistence type="predicted"/>
<keyword evidence="3" id="KW-1185">Reference proteome</keyword>
<comment type="caution">
    <text evidence="2">The sequence shown here is derived from an EMBL/GenBank/DDBJ whole genome shotgun (WGS) entry which is preliminary data.</text>
</comment>
<dbReference type="EMBL" id="JAVRRT010000019">
    <property type="protein sequence ID" value="KAK5164553.1"/>
    <property type="molecule type" value="Genomic_DNA"/>
</dbReference>
<feature type="region of interest" description="Disordered" evidence="1">
    <location>
        <begin position="31"/>
        <end position="63"/>
    </location>
</feature>
<organism evidence="2 3">
    <name type="scientific">Saxophila tyrrhenica</name>
    <dbReference type="NCBI Taxonomy" id="1690608"/>
    <lineage>
        <taxon>Eukaryota</taxon>
        <taxon>Fungi</taxon>
        <taxon>Dikarya</taxon>
        <taxon>Ascomycota</taxon>
        <taxon>Pezizomycotina</taxon>
        <taxon>Dothideomycetes</taxon>
        <taxon>Dothideomycetidae</taxon>
        <taxon>Mycosphaerellales</taxon>
        <taxon>Extremaceae</taxon>
        <taxon>Saxophila</taxon>
    </lineage>
</organism>
<name>A0AAV9P183_9PEZI</name>
<evidence type="ECO:0000256" key="1">
    <source>
        <dbReference type="SAM" id="MobiDB-lite"/>
    </source>
</evidence>
<dbReference type="GeneID" id="89931089"/>
<gene>
    <name evidence="2" type="ORF">LTR77_009759</name>
</gene>
<feature type="region of interest" description="Disordered" evidence="1">
    <location>
        <begin position="338"/>
        <end position="359"/>
    </location>
</feature>